<sequence>MEIIKEFNEIVKIYQSAEQIEKYVEYCLSNYNQARNIESDVKALISEFDITDEIAEEKTPNEKYNDYTRSHLHRKISLTFSQSFILPSEYQELTKKTSIFRDVYMFTTLEQGLTLANDVTKSAQFNFMSVDRDGNRESAYKCVEEYAEYGIGVKKDLKESVMYFTKAAENGIVDGMHVAAKLYFSGRAGKKMKN</sequence>
<evidence type="ECO:0000313" key="2">
    <source>
        <dbReference type="Proteomes" id="UP001153678"/>
    </source>
</evidence>
<protein>
    <submittedName>
        <fullName evidence="1">17768_t:CDS:1</fullName>
    </submittedName>
</protein>
<dbReference type="Gene3D" id="1.25.40.10">
    <property type="entry name" value="Tetratricopeptide repeat domain"/>
    <property type="match status" value="1"/>
</dbReference>
<dbReference type="Proteomes" id="UP001153678">
    <property type="component" value="Unassembled WGS sequence"/>
</dbReference>
<evidence type="ECO:0000313" key="1">
    <source>
        <dbReference type="EMBL" id="CAI2175062.1"/>
    </source>
</evidence>
<dbReference type="AlphaFoldDB" id="A0A9W4WNH7"/>
<gene>
    <name evidence="1" type="ORF">FWILDA_LOCUS6903</name>
</gene>
<dbReference type="SUPFAM" id="SSF81901">
    <property type="entry name" value="HCP-like"/>
    <property type="match status" value="1"/>
</dbReference>
<proteinExistence type="predicted"/>
<reference evidence="1" key="1">
    <citation type="submission" date="2022-08" db="EMBL/GenBank/DDBJ databases">
        <authorList>
            <person name="Kallberg Y."/>
            <person name="Tangrot J."/>
            <person name="Rosling A."/>
        </authorList>
    </citation>
    <scope>NUCLEOTIDE SEQUENCE</scope>
    <source>
        <strain evidence="1">Wild A</strain>
    </source>
</reference>
<organism evidence="1 2">
    <name type="scientific">Funneliformis geosporum</name>
    <dbReference type="NCBI Taxonomy" id="1117311"/>
    <lineage>
        <taxon>Eukaryota</taxon>
        <taxon>Fungi</taxon>
        <taxon>Fungi incertae sedis</taxon>
        <taxon>Mucoromycota</taxon>
        <taxon>Glomeromycotina</taxon>
        <taxon>Glomeromycetes</taxon>
        <taxon>Glomerales</taxon>
        <taxon>Glomeraceae</taxon>
        <taxon>Funneliformis</taxon>
    </lineage>
</organism>
<accession>A0A9W4WNH7</accession>
<comment type="caution">
    <text evidence="1">The sequence shown here is derived from an EMBL/GenBank/DDBJ whole genome shotgun (WGS) entry which is preliminary data.</text>
</comment>
<dbReference type="InterPro" id="IPR011990">
    <property type="entry name" value="TPR-like_helical_dom_sf"/>
</dbReference>
<name>A0A9W4WNH7_9GLOM</name>
<keyword evidence="2" id="KW-1185">Reference proteome</keyword>
<dbReference type="EMBL" id="CAMKVN010001305">
    <property type="protein sequence ID" value="CAI2175062.1"/>
    <property type="molecule type" value="Genomic_DNA"/>
</dbReference>
<dbReference type="OrthoDB" id="2384430at2759"/>